<feature type="signal peptide" evidence="2">
    <location>
        <begin position="1"/>
        <end position="25"/>
    </location>
</feature>
<evidence type="ECO:0000256" key="2">
    <source>
        <dbReference type="SAM" id="SignalP"/>
    </source>
</evidence>
<reference evidence="3 4" key="1">
    <citation type="journal article" date="2018" name="Aquat. Microb. Ecol.">
        <title>Gammaproteobacterial methanotrophs dominate.</title>
        <authorList>
            <person name="Rissanen A.J."/>
            <person name="Saarenheimo J."/>
            <person name="Tiirola M."/>
            <person name="Peura S."/>
            <person name="Aalto S.L."/>
            <person name="Karvinen A."/>
            <person name="Nykanen H."/>
        </authorList>
    </citation>
    <scope>NUCLEOTIDE SEQUENCE [LARGE SCALE GENOMIC DNA]</scope>
    <source>
        <strain evidence="3">AMbin10</strain>
    </source>
</reference>
<organism evidence="3 4">
    <name type="scientific">Candidatus Methylumidiphilus alinenensis</name>
    <dbReference type="NCBI Taxonomy" id="2202197"/>
    <lineage>
        <taxon>Bacteria</taxon>
        <taxon>Pseudomonadati</taxon>
        <taxon>Pseudomonadota</taxon>
        <taxon>Gammaproteobacteria</taxon>
        <taxon>Methylococcales</taxon>
        <taxon>Candidatus Methylumidiphilus</taxon>
    </lineage>
</organism>
<gene>
    <name evidence="3" type="ORF">DM484_21710</name>
</gene>
<keyword evidence="1" id="KW-1133">Transmembrane helix</keyword>
<keyword evidence="1" id="KW-0472">Membrane</keyword>
<feature type="chain" id="PRO_5016077578" description="VPEID-CTERM sorting domain-containing protein" evidence="2">
    <location>
        <begin position="26"/>
        <end position="67"/>
    </location>
</feature>
<sequence>MMKTKILSVFAFAVSALLAAQSVLAGECGDTDSCSASVPEIDVAAGISAIALLAGVVALMVERRKRS</sequence>
<name>A0A2W4SRZ2_9GAMM</name>
<dbReference type="Proteomes" id="UP000249396">
    <property type="component" value="Unassembled WGS sequence"/>
</dbReference>
<accession>A0A2W4SRZ2</accession>
<keyword evidence="2" id="KW-0732">Signal</keyword>
<evidence type="ECO:0000313" key="4">
    <source>
        <dbReference type="Proteomes" id="UP000249396"/>
    </source>
</evidence>
<evidence type="ECO:0000313" key="3">
    <source>
        <dbReference type="EMBL" id="PZN74197.1"/>
    </source>
</evidence>
<proteinExistence type="predicted"/>
<feature type="transmembrane region" description="Helical" evidence="1">
    <location>
        <begin position="41"/>
        <end position="61"/>
    </location>
</feature>
<keyword evidence="1" id="KW-0812">Transmembrane</keyword>
<dbReference type="EMBL" id="QJPH01000434">
    <property type="protein sequence ID" value="PZN74197.1"/>
    <property type="molecule type" value="Genomic_DNA"/>
</dbReference>
<protein>
    <recommendedName>
        <fullName evidence="5">VPEID-CTERM sorting domain-containing protein</fullName>
    </recommendedName>
</protein>
<evidence type="ECO:0000256" key="1">
    <source>
        <dbReference type="SAM" id="Phobius"/>
    </source>
</evidence>
<evidence type="ECO:0008006" key="5">
    <source>
        <dbReference type="Google" id="ProtNLM"/>
    </source>
</evidence>
<dbReference type="AlphaFoldDB" id="A0A2W4SRZ2"/>
<comment type="caution">
    <text evidence="3">The sequence shown here is derived from an EMBL/GenBank/DDBJ whole genome shotgun (WGS) entry which is preliminary data.</text>
</comment>